<dbReference type="GO" id="GO:0008270">
    <property type="term" value="F:zinc ion binding"/>
    <property type="evidence" value="ECO:0007669"/>
    <property type="project" value="InterPro"/>
</dbReference>
<dbReference type="GO" id="GO:0003677">
    <property type="term" value="F:DNA binding"/>
    <property type="evidence" value="ECO:0007669"/>
    <property type="project" value="InterPro"/>
</dbReference>
<dbReference type="SUPFAM" id="SSF57783">
    <property type="entry name" value="Zinc beta-ribbon"/>
    <property type="match status" value="1"/>
</dbReference>
<dbReference type="RefSeq" id="WP_147048659.1">
    <property type="nucleotide sequence ID" value="NZ_BJZV01000034.1"/>
</dbReference>
<dbReference type="InterPro" id="IPR002694">
    <property type="entry name" value="Znf_CHC2"/>
</dbReference>
<dbReference type="InterPro" id="IPR036977">
    <property type="entry name" value="DNA_primase_Znf_CHC2"/>
</dbReference>
<evidence type="ECO:0000259" key="3">
    <source>
        <dbReference type="Pfam" id="PF23639"/>
    </source>
</evidence>
<accession>A0A512JQQ7</accession>
<evidence type="ECO:0000259" key="2">
    <source>
        <dbReference type="Pfam" id="PF01807"/>
    </source>
</evidence>
<dbReference type="Pfam" id="PF01807">
    <property type="entry name" value="Zn_ribbon_DnaG"/>
    <property type="match status" value="1"/>
</dbReference>
<organism evidence="4 5">
    <name type="scientific">Methylobacterium gnaphalii</name>
    <dbReference type="NCBI Taxonomy" id="1010610"/>
    <lineage>
        <taxon>Bacteria</taxon>
        <taxon>Pseudomonadati</taxon>
        <taxon>Pseudomonadota</taxon>
        <taxon>Alphaproteobacteria</taxon>
        <taxon>Hyphomicrobiales</taxon>
        <taxon>Methylobacteriaceae</taxon>
        <taxon>Methylobacterium</taxon>
    </lineage>
</organism>
<dbReference type="OrthoDB" id="9811157at2"/>
<reference evidence="4 5" key="1">
    <citation type="submission" date="2019-07" db="EMBL/GenBank/DDBJ databases">
        <title>Whole genome shotgun sequence of Methylobacterium gnaphalii NBRC 107716.</title>
        <authorList>
            <person name="Hosoyama A."/>
            <person name="Uohara A."/>
            <person name="Ohji S."/>
            <person name="Ichikawa N."/>
        </authorList>
    </citation>
    <scope>NUCLEOTIDE SEQUENCE [LARGE SCALE GENOMIC DNA]</scope>
    <source>
        <strain evidence="4 5">NBRC 107716</strain>
    </source>
</reference>
<sequence length="402" mass="43938">MAERSLDFADWIAEARAVSLGSVLERHRVRLKRSGTELVGPCPVCGGRDRFAVNLRKGVFVCRGSGEGGDSIALTRYLEACDFKLACQILTGRPPPGRESLETPEAQAERQAQLAKRAAREAKATEEKARDRERWRERERRWCWDAWQRAVPVPNTPAEQYLRRRGLLLAPSARLRCLLQHPLYAKQGDAQPVHVGPALVGAIVGPTGKFSGLHATWIDLAQPKGKALIADPETGELVPAKKVRGSAGGGHIALVRCDDPLDVVVGEGIETVLSAWRALSAKGWPHLERAVFWSAYSLDNIGGRALHSVPHPTLTTIDRRGHARRRMVKGPMPDLSAPGLVLPPTAQRLWLIGDGDSERFATECALERGARRARAANPNLEARAVWAPEGEDLNDALMEAAA</sequence>
<proteinExistence type="predicted"/>
<evidence type="ECO:0000256" key="1">
    <source>
        <dbReference type="SAM" id="Coils"/>
    </source>
</evidence>
<feature type="coiled-coil region" evidence="1">
    <location>
        <begin position="105"/>
        <end position="132"/>
    </location>
</feature>
<dbReference type="Pfam" id="PF23639">
    <property type="entry name" value="DUF7146"/>
    <property type="match status" value="1"/>
</dbReference>
<dbReference type="EMBL" id="BJZV01000034">
    <property type="protein sequence ID" value="GEP12272.1"/>
    <property type="molecule type" value="Genomic_DNA"/>
</dbReference>
<feature type="domain" description="DUF7146" evidence="3">
    <location>
        <begin position="138"/>
        <end position="253"/>
    </location>
</feature>
<feature type="domain" description="Zinc finger CHC2-type" evidence="2">
    <location>
        <begin position="22"/>
        <end position="90"/>
    </location>
</feature>
<dbReference type="GO" id="GO:0006260">
    <property type="term" value="P:DNA replication"/>
    <property type="evidence" value="ECO:0007669"/>
    <property type="project" value="InterPro"/>
</dbReference>
<evidence type="ECO:0000313" key="5">
    <source>
        <dbReference type="Proteomes" id="UP000321750"/>
    </source>
</evidence>
<protein>
    <submittedName>
        <fullName evidence="4">Uncharacterized protein</fullName>
    </submittedName>
</protein>
<gene>
    <name evidence="4" type="ORF">MGN01_41170</name>
</gene>
<dbReference type="Gene3D" id="3.90.580.10">
    <property type="entry name" value="Zinc finger, CHC2-type domain"/>
    <property type="match status" value="1"/>
</dbReference>
<dbReference type="AlphaFoldDB" id="A0A512JQQ7"/>
<comment type="caution">
    <text evidence="4">The sequence shown here is derived from an EMBL/GenBank/DDBJ whole genome shotgun (WGS) entry which is preliminary data.</text>
</comment>
<dbReference type="GO" id="GO:0003899">
    <property type="term" value="F:DNA-directed RNA polymerase activity"/>
    <property type="evidence" value="ECO:0007669"/>
    <property type="project" value="InterPro"/>
</dbReference>
<name>A0A512JQQ7_9HYPH</name>
<dbReference type="InterPro" id="IPR055570">
    <property type="entry name" value="DUF7146"/>
</dbReference>
<keyword evidence="1" id="KW-0175">Coiled coil</keyword>
<evidence type="ECO:0000313" key="4">
    <source>
        <dbReference type="EMBL" id="GEP12272.1"/>
    </source>
</evidence>
<keyword evidence="5" id="KW-1185">Reference proteome</keyword>
<dbReference type="Proteomes" id="UP000321750">
    <property type="component" value="Unassembled WGS sequence"/>
</dbReference>